<dbReference type="PROSITE" id="PS50045">
    <property type="entry name" value="SIGMA54_INTERACT_4"/>
    <property type="match status" value="1"/>
</dbReference>
<keyword evidence="7 10" id="KW-0408">Iron</keyword>
<evidence type="ECO:0000256" key="10">
    <source>
        <dbReference type="PIRNR" id="PIRNR009449"/>
    </source>
</evidence>
<dbReference type="GO" id="GO:0051539">
    <property type="term" value="F:4 iron, 4 sulfur cluster binding"/>
    <property type="evidence" value="ECO:0007669"/>
    <property type="project" value="UniProtKB-UniRule"/>
</dbReference>
<feature type="binding site" evidence="11">
    <location>
        <position position="384"/>
    </location>
    <ligand>
        <name>[4Fe-4S] cluster</name>
        <dbReference type="ChEBI" id="CHEBI:49883"/>
    </ligand>
</feature>
<dbReference type="GO" id="GO:0006270">
    <property type="term" value="P:DNA replication initiation"/>
    <property type="evidence" value="ECO:0007669"/>
    <property type="project" value="TreeGrafter"/>
</dbReference>
<feature type="compositionally biased region" description="Acidic residues" evidence="12">
    <location>
        <begin position="493"/>
        <end position="503"/>
    </location>
</feature>
<dbReference type="GO" id="GO:0005524">
    <property type="term" value="F:ATP binding"/>
    <property type="evidence" value="ECO:0007669"/>
    <property type="project" value="InterPro"/>
</dbReference>
<evidence type="ECO:0000313" key="14">
    <source>
        <dbReference type="EMBL" id="KAK2181133.1"/>
    </source>
</evidence>
<dbReference type="GO" id="GO:0005658">
    <property type="term" value="C:alpha DNA polymerase:primase complex"/>
    <property type="evidence" value="ECO:0007669"/>
    <property type="project" value="UniProtKB-ARBA"/>
</dbReference>
<evidence type="ECO:0000256" key="3">
    <source>
        <dbReference type="ARBA" id="ARBA00022485"/>
    </source>
</evidence>
<feature type="binding site" evidence="11">
    <location>
        <position position="288"/>
    </location>
    <ligand>
        <name>[4Fe-4S] cluster</name>
        <dbReference type="ChEBI" id="CHEBI:49883"/>
    </ligand>
</feature>
<feature type="region of interest" description="Disordered" evidence="12">
    <location>
        <begin position="441"/>
        <end position="512"/>
    </location>
</feature>
<dbReference type="InterPro" id="IPR058560">
    <property type="entry name" value="DNA_primase_C"/>
</dbReference>
<evidence type="ECO:0000259" key="13">
    <source>
        <dbReference type="PROSITE" id="PS50045"/>
    </source>
</evidence>
<evidence type="ECO:0000313" key="15">
    <source>
        <dbReference type="Proteomes" id="UP001209878"/>
    </source>
</evidence>
<comment type="similarity">
    <text evidence="1 10">Belongs to the eukaryotic-type primase large subunit family.</text>
</comment>
<accession>A0AAD9NUH3</accession>
<reference evidence="14" key="1">
    <citation type="journal article" date="2023" name="Mol. Biol. Evol.">
        <title>Third-Generation Sequencing Reveals the Adaptive Role of the Epigenome in Three Deep-Sea Polychaetes.</title>
        <authorList>
            <person name="Perez M."/>
            <person name="Aroh O."/>
            <person name="Sun Y."/>
            <person name="Lan Y."/>
            <person name="Juniper S.K."/>
            <person name="Young C.R."/>
            <person name="Angers B."/>
            <person name="Qian P.Y."/>
        </authorList>
    </citation>
    <scope>NUCLEOTIDE SEQUENCE</scope>
    <source>
        <strain evidence="14">R07B-5</strain>
    </source>
</reference>
<comment type="cofactor">
    <cofactor evidence="10">
        <name>[4Fe-4S] cluster</name>
        <dbReference type="ChEBI" id="CHEBI:49883"/>
    </cofactor>
    <text evidence="10">Binds 1 [4Fe-4S] cluster.</text>
</comment>
<evidence type="ECO:0000256" key="11">
    <source>
        <dbReference type="PIRSR" id="PIRSR009449-1"/>
    </source>
</evidence>
<dbReference type="GO" id="GO:0006355">
    <property type="term" value="P:regulation of DNA-templated transcription"/>
    <property type="evidence" value="ECO:0007669"/>
    <property type="project" value="InterPro"/>
</dbReference>
<comment type="function">
    <text evidence="10">DNA primase is the polymerase that synthesizes small RNA primers for the Okazaki fragments made during discontinuous DNA replication.</text>
</comment>
<feature type="domain" description="Sigma-54 factor interaction" evidence="13">
    <location>
        <begin position="192"/>
        <end position="298"/>
    </location>
</feature>
<evidence type="ECO:0000256" key="6">
    <source>
        <dbReference type="ARBA" id="ARBA00022723"/>
    </source>
</evidence>
<evidence type="ECO:0000256" key="12">
    <source>
        <dbReference type="SAM" id="MobiDB-lite"/>
    </source>
</evidence>
<keyword evidence="9 10" id="KW-0238">DNA-binding</keyword>
<name>A0AAD9NUH3_RIDPI</name>
<keyword evidence="5 10" id="KW-0235">DNA replication</keyword>
<dbReference type="PANTHER" id="PTHR10537:SF3">
    <property type="entry name" value="DNA PRIMASE LARGE SUBUNIT"/>
    <property type="match status" value="1"/>
</dbReference>
<dbReference type="InterPro" id="IPR016558">
    <property type="entry name" value="DNA_primase_lsu_euk"/>
</dbReference>
<organism evidence="14 15">
    <name type="scientific">Ridgeia piscesae</name>
    <name type="common">Tubeworm</name>
    <dbReference type="NCBI Taxonomy" id="27915"/>
    <lineage>
        <taxon>Eukaryota</taxon>
        <taxon>Metazoa</taxon>
        <taxon>Spiralia</taxon>
        <taxon>Lophotrochozoa</taxon>
        <taxon>Annelida</taxon>
        <taxon>Polychaeta</taxon>
        <taxon>Sedentaria</taxon>
        <taxon>Canalipalpata</taxon>
        <taxon>Sabellida</taxon>
        <taxon>Siboglinidae</taxon>
        <taxon>Ridgeia</taxon>
    </lineage>
</organism>
<dbReference type="Gene3D" id="1.20.930.80">
    <property type="match status" value="1"/>
</dbReference>
<dbReference type="GO" id="GO:0006269">
    <property type="term" value="P:DNA replication, synthesis of primer"/>
    <property type="evidence" value="ECO:0007669"/>
    <property type="project" value="UniProtKB-KW"/>
</dbReference>
<dbReference type="Pfam" id="PF04104">
    <property type="entry name" value="DNA_primase_lrg"/>
    <property type="match status" value="1"/>
</dbReference>
<dbReference type="GO" id="GO:0003677">
    <property type="term" value="F:DNA binding"/>
    <property type="evidence" value="ECO:0007669"/>
    <property type="project" value="UniProtKB-UniRule"/>
</dbReference>
<gene>
    <name evidence="14" type="ORF">NP493_409g01000</name>
</gene>
<dbReference type="InterPro" id="IPR007238">
    <property type="entry name" value="DNA_primase_lsu_euk/arc"/>
</dbReference>
<feature type="binding site" evidence="11">
    <location>
        <position position="367"/>
    </location>
    <ligand>
        <name>[4Fe-4S] cluster</name>
        <dbReference type="ChEBI" id="CHEBI:49883"/>
    </ligand>
</feature>
<keyword evidence="6 10" id="KW-0479">Metal-binding</keyword>
<evidence type="ECO:0000256" key="7">
    <source>
        <dbReference type="ARBA" id="ARBA00023004"/>
    </source>
</evidence>
<comment type="caution">
    <text evidence="14">The sequence shown here is derived from an EMBL/GenBank/DDBJ whole genome shotgun (WGS) entry which is preliminary data.</text>
</comment>
<dbReference type="CDD" id="cd07322">
    <property type="entry name" value="PriL_PriS_Eukaryotic"/>
    <property type="match status" value="1"/>
</dbReference>
<dbReference type="Proteomes" id="UP001209878">
    <property type="component" value="Unassembled WGS sequence"/>
</dbReference>
<dbReference type="Pfam" id="PF26466">
    <property type="entry name" value="DNA_primase_lrg_N"/>
    <property type="match status" value="1"/>
</dbReference>
<dbReference type="FunFam" id="1.20.930.80:FF:000001">
    <property type="entry name" value="DNA primase large subunit"/>
    <property type="match status" value="1"/>
</dbReference>
<evidence type="ECO:0000256" key="2">
    <source>
        <dbReference type="ARBA" id="ARBA00019038"/>
    </source>
</evidence>
<dbReference type="EMBL" id="JAODUO010000409">
    <property type="protein sequence ID" value="KAK2181133.1"/>
    <property type="molecule type" value="Genomic_DNA"/>
</dbReference>
<keyword evidence="4 10" id="KW-0639">Primosome</keyword>
<feature type="binding site" evidence="11">
    <location>
        <position position="424"/>
    </location>
    <ligand>
        <name>[4Fe-4S] cluster</name>
        <dbReference type="ChEBI" id="CHEBI:49883"/>
    </ligand>
</feature>
<dbReference type="InterPro" id="IPR002078">
    <property type="entry name" value="Sigma_54_int"/>
</dbReference>
<protein>
    <recommendedName>
        <fullName evidence="2 10">DNA primase large subunit</fullName>
    </recommendedName>
</protein>
<dbReference type="PANTHER" id="PTHR10537">
    <property type="entry name" value="DNA PRIMASE LARGE SUBUNIT"/>
    <property type="match status" value="1"/>
</dbReference>
<evidence type="ECO:0000256" key="8">
    <source>
        <dbReference type="ARBA" id="ARBA00023014"/>
    </source>
</evidence>
<sequence length="512" mass="58840">MEIITRRTPRSKKLVDYEAESVHSKLQFYRYPPTGTLSLQEFEDIALERLKVLKAVETVGLRHIKGSEEYRNEMEKVLRSFPGGVARAVCRAKCDPGDVRKDHISHFILRLAYCRMEELRRWFIAQELDLFRFRFQNENKENVKLFLENNNLNYDLVSASEKEDHRSELVACGIQGHLIEFSDIYKVEFYDVLDLIQRRKVYVSRGFAYVPHIDLVTLVLSEFRSQLSHALTIASRALPNLEEDNRLLPMLASMSKSYLGQDYGKKTSVGQITADMIEMLSRTSFPMCMQELHQNLRQHHHLRHWGRQQYGLFLKGIGLSLEEALKFWRSEFTKMMDGDKFDKQYTYNIRHNYGKEGKRADYTPYSCVKIITTNAPAVGDYHGCPFRHVDVAILRQKLQAKRIPESGVNEIVSLVKGSHYQVACGKYFMLTHNTGHDFSPNHPNEYFDESQKALNGGKDAGASSGGVKLSQPKSSQASQSTPSQKSLSQKNDDQDDLTLDEIDQSMNGIEES</sequence>
<evidence type="ECO:0000256" key="1">
    <source>
        <dbReference type="ARBA" id="ARBA00010564"/>
    </source>
</evidence>
<dbReference type="AlphaFoldDB" id="A0AAD9NUH3"/>
<proteinExistence type="inferred from homology"/>
<evidence type="ECO:0000256" key="9">
    <source>
        <dbReference type="ARBA" id="ARBA00023125"/>
    </source>
</evidence>
<feature type="compositionally biased region" description="Polar residues" evidence="12">
    <location>
        <begin position="471"/>
        <end position="489"/>
    </location>
</feature>
<dbReference type="GO" id="GO:0046872">
    <property type="term" value="F:metal ion binding"/>
    <property type="evidence" value="ECO:0007669"/>
    <property type="project" value="UniProtKB-UniRule"/>
</dbReference>
<dbReference type="PIRSF" id="PIRSF009449">
    <property type="entry name" value="DNA_primase_large_subunit"/>
    <property type="match status" value="1"/>
</dbReference>
<evidence type="ECO:0000256" key="5">
    <source>
        <dbReference type="ARBA" id="ARBA00022705"/>
    </source>
</evidence>
<keyword evidence="3 10" id="KW-0004">4Fe-4S</keyword>
<keyword evidence="15" id="KW-1185">Reference proteome</keyword>
<keyword evidence="8 10" id="KW-0411">Iron-sulfur</keyword>
<evidence type="ECO:0000256" key="4">
    <source>
        <dbReference type="ARBA" id="ARBA00022515"/>
    </source>
</evidence>